<feature type="domain" description="YqaJ viral recombinase" evidence="1">
    <location>
        <begin position="35"/>
        <end position="176"/>
    </location>
</feature>
<evidence type="ECO:0000259" key="1">
    <source>
        <dbReference type="Pfam" id="PF09588"/>
    </source>
</evidence>
<dbReference type="EMBL" id="BMZM01000001">
    <property type="protein sequence ID" value="GHC16710.1"/>
    <property type="molecule type" value="Genomic_DNA"/>
</dbReference>
<dbReference type="InterPro" id="IPR019080">
    <property type="entry name" value="YqaJ_viral_recombinase"/>
</dbReference>
<dbReference type="Gene3D" id="3.90.320.10">
    <property type="match status" value="1"/>
</dbReference>
<name>A0ABQ3FB20_9GAMM</name>
<gene>
    <name evidence="2" type="ORF">GCM10010082_04580</name>
</gene>
<sequence>MTIQLTYGEDGPSLRIPLSKRNKMQILTLEQGTPEWHTARLGIVTMSELKTLLMKGKGPSNFGAGALSYMHQLIGERITGESADAFQGNAHTQRGHALEPMARELYSEVTGNTRLEQVGIILNHSAGYSPDSLVGSDGLIEVKTKLPKYQIELLLADKLPQEHLAQCQGGLWVSEREWIDFVSYWPGMPLFVKRAYRDEALIRNIAERVEKFYQELEQRLFRVIAA</sequence>
<dbReference type="CDD" id="cd22343">
    <property type="entry name" value="PDDEXK_lambda_exonuclease-like"/>
    <property type="match status" value="1"/>
</dbReference>
<dbReference type="PANTHER" id="PTHR46609:SF6">
    <property type="entry name" value="EXONUCLEASE, PHAGE-TYPE_RECB, C-TERMINAL DOMAIN-CONTAINING PROTEIN-RELATED"/>
    <property type="match status" value="1"/>
</dbReference>
<dbReference type="Proteomes" id="UP000604243">
    <property type="component" value="Unassembled WGS sequence"/>
</dbReference>
<reference evidence="3" key="1">
    <citation type="journal article" date="2019" name="Int. J. Syst. Evol. Microbiol.">
        <title>The Global Catalogue of Microorganisms (GCM) 10K type strain sequencing project: providing services to taxonomists for standard genome sequencing and annotation.</title>
        <authorList>
            <consortium name="The Broad Institute Genomics Platform"/>
            <consortium name="The Broad Institute Genome Sequencing Center for Infectious Disease"/>
            <person name="Wu L."/>
            <person name="Ma J."/>
        </authorList>
    </citation>
    <scope>NUCLEOTIDE SEQUENCE [LARGE SCALE GENOMIC DNA]</scope>
    <source>
        <strain evidence="3">KCTC 42082</strain>
    </source>
</reference>
<dbReference type="SUPFAM" id="SSF52980">
    <property type="entry name" value="Restriction endonuclease-like"/>
    <property type="match status" value="1"/>
</dbReference>
<proteinExistence type="predicted"/>
<dbReference type="InterPro" id="IPR011604">
    <property type="entry name" value="PDDEXK-like_dom_sf"/>
</dbReference>
<dbReference type="PANTHER" id="PTHR46609">
    <property type="entry name" value="EXONUCLEASE, PHAGE-TYPE/RECB, C-TERMINAL DOMAIN-CONTAINING PROTEIN"/>
    <property type="match status" value="1"/>
</dbReference>
<dbReference type="InterPro" id="IPR051703">
    <property type="entry name" value="NF-kappa-B_Signaling_Reg"/>
</dbReference>
<organism evidence="2 3">
    <name type="scientific">Kushneria pakistanensis</name>
    <dbReference type="NCBI Taxonomy" id="1508770"/>
    <lineage>
        <taxon>Bacteria</taxon>
        <taxon>Pseudomonadati</taxon>
        <taxon>Pseudomonadota</taxon>
        <taxon>Gammaproteobacteria</taxon>
        <taxon>Oceanospirillales</taxon>
        <taxon>Halomonadaceae</taxon>
        <taxon>Kushneria</taxon>
    </lineage>
</organism>
<accession>A0ABQ3FB20</accession>
<keyword evidence="3" id="KW-1185">Reference proteome</keyword>
<protein>
    <recommendedName>
        <fullName evidence="1">YqaJ viral recombinase domain-containing protein</fullName>
    </recommendedName>
</protein>
<comment type="caution">
    <text evidence="2">The sequence shown here is derived from an EMBL/GenBank/DDBJ whole genome shotgun (WGS) entry which is preliminary data.</text>
</comment>
<dbReference type="Pfam" id="PF09588">
    <property type="entry name" value="YqaJ"/>
    <property type="match status" value="1"/>
</dbReference>
<evidence type="ECO:0000313" key="3">
    <source>
        <dbReference type="Proteomes" id="UP000604243"/>
    </source>
</evidence>
<evidence type="ECO:0000313" key="2">
    <source>
        <dbReference type="EMBL" id="GHC16710.1"/>
    </source>
</evidence>
<dbReference type="InterPro" id="IPR011335">
    <property type="entry name" value="Restrct_endonuc-II-like"/>
</dbReference>